<dbReference type="Proteomes" id="UP000789901">
    <property type="component" value="Unassembled WGS sequence"/>
</dbReference>
<keyword evidence="2" id="KW-1185">Reference proteome</keyword>
<organism evidence="1 2">
    <name type="scientific">Gigaspora margarita</name>
    <dbReference type="NCBI Taxonomy" id="4874"/>
    <lineage>
        <taxon>Eukaryota</taxon>
        <taxon>Fungi</taxon>
        <taxon>Fungi incertae sedis</taxon>
        <taxon>Mucoromycota</taxon>
        <taxon>Glomeromycotina</taxon>
        <taxon>Glomeromycetes</taxon>
        <taxon>Diversisporales</taxon>
        <taxon>Gigasporaceae</taxon>
        <taxon>Gigaspora</taxon>
    </lineage>
</organism>
<protein>
    <submittedName>
        <fullName evidence="1">44645_t:CDS:1</fullName>
    </submittedName>
</protein>
<reference evidence="1 2" key="1">
    <citation type="submission" date="2021-06" db="EMBL/GenBank/DDBJ databases">
        <authorList>
            <person name="Kallberg Y."/>
            <person name="Tangrot J."/>
            <person name="Rosling A."/>
        </authorList>
    </citation>
    <scope>NUCLEOTIDE SEQUENCE [LARGE SCALE GENOMIC DNA]</scope>
    <source>
        <strain evidence="1 2">120-4 pot B 10/14</strain>
    </source>
</reference>
<sequence>MEKSKLAFSGSKSCADVLAAVSRGHLKAQLPDPSKEYNMRRIYKALIKKYKRDKEPKWPHDPLLVSALRCFVNNKLQFTSKEFWYWDATLVAVGLRTMRYPEELCKLRHRNVKF</sequence>
<evidence type="ECO:0000313" key="1">
    <source>
        <dbReference type="EMBL" id="CAG8803060.1"/>
    </source>
</evidence>
<evidence type="ECO:0000313" key="2">
    <source>
        <dbReference type="Proteomes" id="UP000789901"/>
    </source>
</evidence>
<gene>
    <name evidence="1" type="ORF">GMARGA_LOCUS23566</name>
</gene>
<dbReference type="EMBL" id="CAJVQB010023981">
    <property type="protein sequence ID" value="CAG8803060.1"/>
    <property type="molecule type" value="Genomic_DNA"/>
</dbReference>
<accession>A0ABN7VWF3</accession>
<comment type="caution">
    <text evidence="1">The sequence shown here is derived from an EMBL/GenBank/DDBJ whole genome shotgun (WGS) entry which is preliminary data.</text>
</comment>
<name>A0ABN7VWF3_GIGMA</name>
<feature type="non-terminal residue" evidence="1">
    <location>
        <position position="114"/>
    </location>
</feature>
<proteinExistence type="predicted"/>